<sequence>MQKNILFLFSMLLLLTACAHPKPHLWSMPAEYPHGYLHSRQAPHAAAFLPSFPVSGSWQDLNDKKQLLQIHALATPARREQAAEDAQLGQPDAPKVFECALGKKIDPQRAPVLATMLARIVMDVETVQKSLKVDGQTRIRPYVDLKFQPCVDGQLLAKTSSYPSGHAAIGWAWALILSELQPNLADVLLHRGYDYGESRLVCGFHYPTDVAAGRLVGSVVFSALQTNSLYKNEAIIAKREILMLRPKSNKECQRDN</sequence>
<accession>A0ABQ0PTH2</accession>
<feature type="chain" id="PRO_5047477950" description="Acid phosphatase" evidence="2">
    <location>
        <begin position="20"/>
        <end position="256"/>
    </location>
</feature>
<comment type="catalytic activity">
    <reaction evidence="1">
        <text>a phosphate monoester + H2O = an alcohol + phosphate</text>
        <dbReference type="Rhea" id="RHEA:15017"/>
        <dbReference type="ChEBI" id="CHEBI:15377"/>
        <dbReference type="ChEBI" id="CHEBI:30879"/>
        <dbReference type="ChEBI" id="CHEBI:43474"/>
        <dbReference type="ChEBI" id="CHEBI:67140"/>
        <dbReference type="EC" id="3.1.3.2"/>
    </reaction>
</comment>
<comment type="similarity">
    <text evidence="1">Belongs to the class A bacterial acid phosphatase family.</text>
</comment>
<keyword evidence="1" id="KW-0378">Hydrolase</keyword>
<evidence type="ECO:0000313" key="4">
    <source>
        <dbReference type="EMBL" id="GBQ80234.1"/>
    </source>
</evidence>
<evidence type="ECO:0000313" key="5">
    <source>
        <dbReference type="Proteomes" id="UP001065047"/>
    </source>
</evidence>
<dbReference type="InterPro" id="IPR000326">
    <property type="entry name" value="PAP2/HPO"/>
</dbReference>
<dbReference type="PIRSF" id="PIRSF000897">
    <property type="entry name" value="Acid_Ptase_ClsA"/>
    <property type="match status" value="1"/>
</dbReference>
<feature type="signal peptide" evidence="2">
    <location>
        <begin position="1"/>
        <end position="19"/>
    </location>
</feature>
<evidence type="ECO:0000256" key="2">
    <source>
        <dbReference type="SAM" id="SignalP"/>
    </source>
</evidence>
<keyword evidence="2" id="KW-0732">Signal</keyword>
<dbReference type="CDD" id="cd03397">
    <property type="entry name" value="PAP2_acid_phosphatase"/>
    <property type="match status" value="1"/>
</dbReference>
<feature type="domain" description="Phosphatidic acid phosphatase type 2/haloperoxidase" evidence="3">
    <location>
        <begin position="112"/>
        <end position="225"/>
    </location>
</feature>
<dbReference type="InterPro" id="IPR001011">
    <property type="entry name" value="Acid_Pase_classA_bac"/>
</dbReference>
<dbReference type="Pfam" id="PF01569">
    <property type="entry name" value="PAP2"/>
    <property type="match status" value="1"/>
</dbReference>
<proteinExistence type="inferred from homology"/>
<gene>
    <name evidence="4" type="ORF">AA14337_1666</name>
</gene>
<dbReference type="SUPFAM" id="SSF48317">
    <property type="entry name" value="Acid phosphatase/Vanadium-dependent haloperoxidase"/>
    <property type="match status" value="1"/>
</dbReference>
<dbReference type="InterPro" id="IPR036938">
    <property type="entry name" value="PAP2/HPO_sf"/>
</dbReference>
<comment type="caution">
    <text evidence="4">The sequence shown here is derived from an EMBL/GenBank/DDBJ whole genome shotgun (WGS) entry which is preliminary data.</text>
</comment>
<dbReference type="PROSITE" id="PS51257">
    <property type="entry name" value="PROKAR_LIPOPROTEIN"/>
    <property type="match status" value="1"/>
</dbReference>
<evidence type="ECO:0000259" key="3">
    <source>
        <dbReference type="SMART" id="SM00014"/>
    </source>
</evidence>
<dbReference type="EMBL" id="BAPF01000029">
    <property type="protein sequence ID" value="GBQ80234.1"/>
    <property type="molecule type" value="Genomic_DNA"/>
</dbReference>
<dbReference type="Proteomes" id="UP001065047">
    <property type="component" value="Unassembled WGS sequence"/>
</dbReference>
<organism evidence="4 5">
    <name type="scientific">Acetobacter malorum DSM 14337</name>
    <dbReference type="NCBI Taxonomy" id="1307910"/>
    <lineage>
        <taxon>Bacteria</taxon>
        <taxon>Pseudomonadati</taxon>
        <taxon>Pseudomonadota</taxon>
        <taxon>Alphaproteobacteria</taxon>
        <taxon>Acetobacterales</taxon>
        <taxon>Acetobacteraceae</taxon>
        <taxon>Acetobacter</taxon>
    </lineage>
</organism>
<protein>
    <recommendedName>
        <fullName evidence="1">Acid phosphatase</fullName>
        <ecNumber evidence="1">3.1.3.2</ecNumber>
    </recommendedName>
</protein>
<dbReference type="EC" id="3.1.3.2" evidence="1"/>
<dbReference type="GeneID" id="32058408"/>
<dbReference type="Gene3D" id="1.20.144.10">
    <property type="entry name" value="Phosphatidic acid phosphatase type 2/haloperoxidase"/>
    <property type="match status" value="1"/>
</dbReference>
<dbReference type="SMART" id="SM00014">
    <property type="entry name" value="acidPPc"/>
    <property type="match status" value="1"/>
</dbReference>
<name>A0ABQ0PTH2_9PROT</name>
<reference evidence="4" key="1">
    <citation type="submission" date="2013-04" db="EMBL/GenBank/DDBJ databases">
        <title>The genome sequencing project of 58 acetic acid bacteria.</title>
        <authorList>
            <person name="Okamoto-Kainuma A."/>
            <person name="Ishikawa M."/>
            <person name="Umino S."/>
            <person name="Koizumi Y."/>
            <person name="Shiwa Y."/>
            <person name="Yoshikawa H."/>
            <person name="Matsutani M."/>
            <person name="Matsushita K."/>
        </authorList>
    </citation>
    <scope>NUCLEOTIDE SEQUENCE</scope>
    <source>
        <strain evidence="4">DSM 14337</strain>
    </source>
</reference>
<keyword evidence="5" id="KW-1185">Reference proteome</keyword>
<dbReference type="PRINTS" id="PR00483">
    <property type="entry name" value="BACPHPHTASE"/>
</dbReference>
<dbReference type="RefSeq" id="WP_167375204.1">
    <property type="nucleotide sequence ID" value="NZ_BAPF01000029.1"/>
</dbReference>
<evidence type="ECO:0000256" key="1">
    <source>
        <dbReference type="PIRNR" id="PIRNR000897"/>
    </source>
</evidence>